<evidence type="ECO:0000313" key="1">
    <source>
        <dbReference type="EMBL" id="AFQ14644.1"/>
    </source>
</evidence>
<evidence type="ECO:0000313" key="2">
    <source>
        <dbReference type="Proteomes" id="UP000005259"/>
    </source>
</evidence>
<reference evidence="1 2" key="1">
    <citation type="submission" date="2012-08" db="EMBL/GenBank/DDBJ databases">
        <authorList>
            <person name="Doggett N."/>
            <person name="Teshima H."/>
            <person name="Bruce D."/>
            <person name="Detter J.C."/>
            <person name="Johnson S.L."/>
            <person name="Han C."/>
        </authorList>
    </citation>
    <scope>NUCLEOTIDE SEQUENCE [LARGE SCALE GENOMIC DNA]</scope>
    <source>
        <strain evidence="1 2">HD-771</strain>
    </source>
</reference>
<accession>A0A9W3NW81</accession>
<protein>
    <submittedName>
        <fullName evidence="1">Uncharacterized protein</fullName>
    </submittedName>
</protein>
<sequence length="87" mass="9623">MKGTDLKAWVTYGYLCITEEWADGSFEISEFNHGDEVNIIAIIPPSLAQEGNMYSKGCFVVRHSKGAVTAFDGSFISFINPNTKELN</sequence>
<dbReference type="AlphaFoldDB" id="A0A9W3NW81"/>
<dbReference type="RefSeq" id="WP_000679037.1">
    <property type="nucleotide sequence ID" value="NC_018500.1"/>
</dbReference>
<name>A0A9W3NW81_BACTU</name>
<proteinExistence type="predicted"/>
<organism evidence="1 2">
    <name type="scientific">Bacillus thuringiensis HD-771</name>
    <dbReference type="NCBI Taxonomy" id="1218175"/>
    <lineage>
        <taxon>Bacteria</taxon>
        <taxon>Bacillati</taxon>
        <taxon>Bacillota</taxon>
        <taxon>Bacilli</taxon>
        <taxon>Bacillales</taxon>
        <taxon>Bacillaceae</taxon>
        <taxon>Bacillus</taxon>
        <taxon>Bacillus cereus group</taxon>
    </lineage>
</organism>
<dbReference type="Proteomes" id="UP000005259">
    <property type="component" value="Chromosome"/>
</dbReference>
<dbReference type="KEGG" id="bti:BTG_05760"/>
<gene>
    <name evidence="1" type="ORF">BTG_05760</name>
</gene>
<dbReference type="EMBL" id="CP003752">
    <property type="protein sequence ID" value="AFQ14644.1"/>
    <property type="molecule type" value="Genomic_DNA"/>
</dbReference>